<proteinExistence type="predicted"/>
<protein>
    <submittedName>
        <fullName evidence="1">Uncharacterized protein</fullName>
    </submittedName>
</protein>
<organism evidence="1 2">
    <name type="scientific">Candidatus Nealsonbacteria bacterium RIFCSPHIGHO2_01_FULL_38_55</name>
    <dbReference type="NCBI Taxonomy" id="1801664"/>
    <lineage>
        <taxon>Bacteria</taxon>
        <taxon>Candidatus Nealsoniibacteriota</taxon>
    </lineage>
</organism>
<accession>A0A1G2E0T0</accession>
<dbReference type="AlphaFoldDB" id="A0A1G2E0T0"/>
<comment type="caution">
    <text evidence="1">The sequence shown here is derived from an EMBL/GenBank/DDBJ whole genome shotgun (WGS) entry which is preliminary data.</text>
</comment>
<dbReference type="Proteomes" id="UP000177360">
    <property type="component" value="Unassembled WGS sequence"/>
</dbReference>
<evidence type="ECO:0000313" key="1">
    <source>
        <dbReference type="EMBL" id="OGZ19282.1"/>
    </source>
</evidence>
<name>A0A1G2E0T0_9BACT</name>
<sequence>MRIFRRKTKEEKIQKGIEGLKGNKDGLMLLLRMVSQDPHKTTILSMVLKEENVTLDDLEYLLVLTQKQDILRQIREIILKIGIDPSELLILFLNRTGDTSDWAYEEFLSRINNGIIGRDHAIRILLKVVEEDPPRRTNAWNKIKELRPQKNHLRIMADLEGKIEMNGIAAEAQNLMAKTGKRNALKKVKKIADLIKGQD</sequence>
<evidence type="ECO:0000313" key="2">
    <source>
        <dbReference type="Proteomes" id="UP000177360"/>
    </source>
</evidence>
<reference evidence="1 2" key="1">
    <citation type="journal article" date="2016" name="Nat. Commun.">
        <title>Thousands of microbial genomes shed light on interconnected biogeochemical processes in an aquifer system.</title>
        <authorList>
            <person name="Anantharaman K."/>
            <person name="Brown C.T."/>
            <person name="Hug L.A."/>
            <person name="Sharon I."/>
            <person name="Castelle C.J."/>
            <person name="Probst A.J."/>
            <person name="Thomas B.C."/>
            <person name="Singh A."/>
            <person name="Wilkins M.J."/>
            <person name="Karaoz U."/>
            <person name="Brodie E.L."/>
            <person name="Williams K.H."/>
            <person name="Hubbard S.S."/>
            <person name="Banfield J.F."/>
        </authorList>
    </citation>
    <scope>NUCLEOTIDE SEQUENCE [LARGE SCALE GENOMIC DNA]</scope>
</reference>
<gene>
    <name evidence="1" type="ORF">A2626_01580</name>
</gene>
<dbReference type="EMBL" id="MHLZ01000038">
    <property type="protein sequence ID" value="OGZ19282.1"/>
    <property type="molecule type" value="Genomic_DNA"/>
</dbReference>